<dbReference type="PANTHER" id="PTHR10492">
    <property type="match status" value="1"/>
</dbReference>
<keyword evidence="1" id="KW-0547">Nucleotide-binding</keyword>
<accession>A0A398ADY3</accession>
<feature type="domain" description="Helitron helicase-like" evidence="3">
    <location>
        <begin position="245"/>
        <end position="307"/>
    </location>
</feature>
<comment type="cofactor">
    <cofactor evidence="1">
        <name>Mg(2+)</name>
        <dbReference type="ChEBI" id="CHEBI:18420"/>
    </cofactor>
</comment>
<dbReference type="Pfam" id="PF14214">
    <property type="entry name" value="Helitron_like_N"/>
    <property type="match status" value="2"/>
</dbReference>
<evidence type="ECO:0000259" key="3">
    <source>
        <dbReference type="Pfam" id="PF14214"/>
    </source>
</evidence>
<dbReference type="GO" id="GO:0043139">
    <property type="term" value="F:5'-3' DNA helicase activity"/>
    <property type="evidence" value="ECO:0007669"/>
    <property type="project" value="UniProtKB-EC"/>
</dbReference>
<dbReference type="EMBL" id="CM010629">
    <property type="protein sequence ID" value="RID75695.1"/>
    <property type="molecule type" value="Genomic_DNA"/>
</dbReference>
<dbReference type="GO" id="GO:0016887">
    <property type="term" value="F:ATP hydrolysis activity"/>
    <property type="evidence" value="ECO:0007669"/>
    <property type="project" value="RHEA"/>
</dbReference>
<dbReference type="GO" id="GO:0006310">
    <property type="term" value="P:DNA recombination"/>
    <property type="evidence" value="ECO:0007669"/>
    <property type="project" value="UniProtKB-KW"/>
</dbReference>
<keyword evidence="1" id="KW-0233">DNA recombination</keyword>
<dbReference type="Pfam" id="PF21530">
    <property type="entry name" value="Pif1_2B_dom"/>
    <property type="match status" value="1"/>
</dbReference>
<dbReference type="InterPro" id="IPR049163">
    <property type="entry name" value="Pif1-like_2B_dom"/>
</dbReference>
<dbReference type="GO" id="GO:0000723">
    <property type="term" value="P:telomere maintenance"/>
    <property type="evidence" value="ECO:0007669"/>
    <property type="project" value="InterPro"/>
</dbReference>
<dbReference type="Gene3D" id="3.40.50.300">
    <property type="entry name" value="P-loop containing nucleotide triphosphate hydrolases"/>
    <property type="match status" value="2"/>
</dbReference>
<keyword evidence="1" id="KW-0067">ATP-binding</keyword>
<dbReference type="PANTHER" id="PTHR10492:SF101">
    <property type="entry name" value="ATP-DEPENDENT DNA HELICASE"/>
    <property type="match status" value="1"/>
</dbReference>
<proteinExistence type="inferred from homology"/>
<keyword evidence="1" id="KW-0347">Helicase</keyword>
<dbReference type="CDD" id="cd18809">
    <property type="entry name" value="SF1_C_RecD"/>
    <property type="match status" value="1"/>
</dbReference>
<dbReference type="SUPFAM" id="SSF52540">
    <property type="entry name" value="P-loop containing nucleoside triphosphate hydrolases"/>
    <property type="match status" value="2"/>
</dbReference>
<evidence type="ECO:0000313" key="6">
    <source>
        <dbReference type="Proteomes" id="UP000264353"/>
    </source>
</evidence>
<keyword evidence="1" id="KW-0378">Hydrolase</keyword>
<feature type="domain" description="DNA helicase Pif1-like DEAD-box helicase" evidence="2">
    <location>
        <begin position="842"/>
        <end position="1037"/>
    </location>
</feature>
<feature type="domain" description="Helitron helicase-like" evidence="3">
    <location>
        <begin position="315"/>
        <end position="394"/>
    </location>
</feature>
<organism evidence="5 6">
    <name type="scientific">Brassica campestris</name>
    <name type="common">Field mustard</name>
    <dbReference type="NCBI Taxonomy" id="3711"/>
    <lineage>
        <taxon>Eukaryota</taxon>
        <taxon>Viridiplantae</taxon>
        <taxon>Streptophyta</taxon>
        <taxon>Embryophyta</taxon>
        <taxon>Tracheophyta</taxon>
        <taxon>Spermatophyta</taxon>
        <taxon>Magnoliopsida</taxon>
        <taxon>eudicotyledons</taxon>
        <taxon>Gunneridae</taxon>
        <taxon>Pentapetalae</taxon>
        <taxon>rosids</taxon>
        <taxon>malvids</taxon>
        <taxon>Brassicales</taxon>
        <taxon>Brassicaceae</taxon>
        <taxon>Brassiceae</taxon>
        <taxon>Brassica</taxon>
    </lineage>
</organism>
<evidence type="ECO:0000259" key="4">
    <source>
        <dbReference type="Pfam" id="PF21530"/>
    </source>
</evidence>
<feature type="domain" description="DNA helicase Pif1-like 2B" evidence="4">
    <location>
        <begin position="1123"/>
        <end position="1168"/>
    </location>
</feature>
<dbReference type="InterPro" id="IPR027417">
    <property type="entry name" value="P-loop_NTPase"/>
</dbReference>
<name>A0A398ADY3_BRACM</name>
<dbReference type="Pfam" id="PF05970">
    <property type="entry name" value="PIF1"/>
    <property type="match status" value="1"/>
</dbReference>
<feature type="non-terminal residue" evidence="5">
    <location>
        <position position="1"/>
    </location>
</feature>
<dbReference type="InterPro" id="IPR025476">
    <property type="entry name" value="Helitron_helicase-like"/>
</dbReference>
<protein>
    <recommendedName>
        <fullName evidence="1">ATP-dependent DNA helicase</fullName>
        <ecNumber evidence="1">5.6.2.3</ecNumber>
    </recommendedName>
</protein>
<dbReference type="InterPro" id="IPR010285">
    <property type="entry name" value="DNA_helicase_pif1-like_DEAD"/>
</dbReference>
<dbReference type="GO" id="GO:0005524">
    <property type="term" value="F:ATP binding"/>
    <property type="evidence" value="ECO:0007669"/>
    <property type="project" value="UniProtKB-KW"/>
</dbReference>
<keyword evidence="1" id="KW-0227">DNA damage</keyword>
<gene>
    <name evidence="5" type="ORF">BRARA_B02726</name>
</gene>
<keyword evidence="1" id="KW-0234">DNA repair</keyword>
<sequence length="1291" mass="148327">LPLLKKPPELMERLLNGDDKLNKHFQRNTRPYNMVFLFTSIGGKVDHSLPKGLGPKMFQLQGENYHRLGSLKPPDGNSAKFGQLYIVDTENEAENRVNVLSKGKKDGLKKEIIQKIIAMLDKVNPYVSKFRQARHILDNNPKSTLHMRIVSDRLKDGRIYSMPTASEVAALISGDFQLGMDKRDIVIEEKSGRLQRVSEIHISYLALQYPLIFVYGEDGFRLGIKKGVTEATKKLKKDTISMRQFFAFRIQDRENESNVLLKSRRLFQQFLVDAYTTIESNRLRYLKFNQTCLRSDSYDSIKESESADNIDMHEQAFCFPDLFITLTCNPKWPYVQKHGLKADDRPDIICRMFKMKLDSLMDNLTKKKLLGKTVSSMYTVEFQKRGLPHAHILLFMHPDSKFSTTDDIDKIISAEIPDKDEEPELYNVVKGMMIHGPCGAANMNSPCMENGNCEKNYPKRHAEKTTVNKGSFSVYRRREQSGVYIEKNGIKLDNRWVIPYNKKLSLPGSIKYLFKYINKGAYRVTVAVEPPEMDASNNFIAGEGVVKEKKNEIKNFFDCRYVSACEGAWRIFKYPIHYRSTPVEKLTFHLPGKQKVIFKGKDKLQDVVSRELIENTMFLAWLELNKVDAFARTLTYAQIPNFYTFDKSKKMFKRRNQGFSVGRINYAPRKQKAAYYLRVLLNIVKGPTSFQDLKTYNNVVYAEYKDACFARGLLDDDQEYIDDLARHNFQSSASFVREMFVMMLCSDSLSQPEVVFKQTWELLSEDSEYHHRKRLKRPEKQQFALVEIEKLMKRNGSSLSLYESMPKIQSHSSRMENVLIFDERNYNLEELRAAHDRDILRMTDEQKKIYDEIIGAVDAERGGMFFVYGFGGTGKTFLWRILSAAIRCKGDIVLNTASSGIASLLLQGDEFTTCNIVHGTYKDNLIKETSLIIWDEAPMMSKYCFESLDRSLNDLMGNHRNKPFGGKVVVFGGDFRQVLPVITGAGRAEIVLAAMNSSYLWEHCKVLKLTKNMRLSSNNLTDEEANDLKEFSNWILDFLIIYPKDPIETISHAIYGSSDSLRELQDPIFFKERAILCPTNEDVNMINDHMLSKLHGEERIYISSDSIDPSDLTSANNQALSTDFFNNIKVSGLPNHSMRLKIGCPVMLLRNINSTGGLMNRTRLQITEMIDFMVGTRILTGEKVGDIVYIPRLIHPSDKKLPFKMRRRQLPLAVAFAITINKSQGQSLSQVGLFLPRPMFSHRQLYVAISRVTSKKGLKILIVDKDGKPQRKTKNVVFKEVFNNLENEDQD</sequence>
<dbReference type="Proteomes" id="UP000264353">
    <property type="component" value="Chromosome A2"/>
</dbReference>
<reference evidence="5 6" key="1">
    <citation type="submission" date="2018-06" db="EMBL/GenBank/DDBJ databases">
        <title>WGS assembly of Brassica rapa FPsc.</title>
        <authorList>
            <person name="Bowman J."/>
            <person name="Kohchi T."/>
            <person name="Yamato K."/>
            <person name="Jenkins J."/>
            <person name="Shu S."/>
            <person name="Ishizaki K."/>
            <person name="Yamaoka S."/>
            <person name="Nishihama R."/>
            <person name="Nakamura Y."/>
            <person name="Berger F."/>
            <person name="Adam C."/>
            <person name="Aki S."/>
            <person name="Althoff F."/>
            <person name="Araki T."/>
            <person name="Arteaga-Vazquez M."/>
            <person name="Balasubrmanian S."/>
            <person name="Bauer D."/>
            <person name="Boehm C."/>
            <person name="Briginshaw L."/>
            <person name="Caballero-Perez J."/>
            <person name="Catarino B."/>
            <person name="Chen F."/>
            <person name="Chiyoda S."/>
            <person name="Chovatia M."/>
            <person name="Davies K."/>
            <person name="Delmans M."/>
            <person name="Demura T."/>
            <person name="Dierschke T."/>
            <person name="Dolan L."/>
            <person name="Dorantes-Acosta A."/>
            <person name="Eklund D."/>
            <person name="Florent S."/>
            <person name="Flores-Sandoval E."/>
            <person name="Fujiyama A."/>
            <person name="Fukuzawa H."/>
            <person name="Galik B."/>
            <person name="Grimanelli D."/>
            <person name="Grimwood J."/>
            <person name="Grossniklaus U."/>
            <person name="Hamada T."/>
            <person name="Haseloff J."/>
            <person name="Hetherington A."/>
            <person name="Higo A."/>
            <person name="Hirakawa Y."/>
            <person name="Hundley H."/>
            <person name="Ikeda Y."/>
            <person name="Inoue K."/>
            <person name="Inoue S."/>
            <person name="Ishida S."/>
            <person name="Jia Q."/>
            <person name="Kakita M."/>
            <person name="Kanazawa T."/>
            <person name="Kawai Y."/>
            <person name="Kawashima T."/>
            <person name="Kennedy M."/>
            <person name="Kinose K."/>
            <person name="Kinoshita T."/>
            <person name="Kohara Y."/>
            <person name="Koide E."/>
            <person name="Komatsu K."/>
            <person name="Kopischke S."/>
            <person name="Kubo M."/>
            <person name="Kyozuka J."/>
            <person name="Lagercrantz U."/>
            <person name="Lin S."/>
            <person name="Lindquist E."/>
            <person name="Lipzen A."/>
            <person name="Lu C."/>
            <person name="Luna E."/>
            <person name="Martienssen R."/>
            <person name="Minamino N."/>
            <person name="Mizutani M."/>
            <person name="Mizutani M."/>
            <person name="Mochizuki N."/>
            <person name="Monte I."/>
            <person name="Mosher R."/>
            <person name="Nagasaki H."/>
            <person name="Nakagami H."/>
            <person name="Naramoto S."/>
            <person name="Nishitani K."/>
            <person name="Ohtani M."/>
            <person name="Okamoto T."/>
            <person name="Okumura M."/>
            <person name="Phillips J."/>
            <person name="Pollak B."/>
            <person name="Reinders A."/>
            <person name="Roevekamp M."/>
            <person name="Sano R."/>
            <person name="Sawa S."/>
            <person name="Schmid M."/>
            <person name="Shirakawa M."/>
            <person name="Solano R."/>
            <person name="Spunde A."/>
            <person name="Suetsugu N."/>
            <person name="Sugano S."/>
            <person name="Sugiyama A."/>
            <person name="Sun R."/>
            <person name="Suzuki Y."/>
            <person name="Takenaka M."/>
            <person name="Takezawa D."/>
            <person name="Tomogane H."/>
            <person name="Tsuzuki M."/>
            <person name="Ueda T."/>
            <person name="Umeda M."/>
            <person name="Ward J."/>
            <person name="Watanabe Y."/>
            <person name="Yazaki K."/>
            <person name="Yokoyama R."/>
            <person name="Yoshitake Y."/>
            <person name="Yotsui I."/>
            <person name="Zachgo S."/>
            <person name="Schmutz J."/>
        </authorList>
    </citation>
    <scope>NUCLEOTIDE SEQUENCE [LARGE SCALE GENOMIC DNA]</scope>
    <source>
        <strain evidence="6">cv. B-3</strain>
    </source>
</reference>
<evidence type="ECO:0000256" key="1">
    <source>
        <dbReference type="RuleBase" id="RU363044"/>
    </source>
</evidence>
<comment type="similarity">
    <text evidence="1">Belongs to the helicase family.</text>
</comment>
<dbReference type="GO" id="GO:0006281">
    <property type="term" value="P:DNA repair"/>
    <property type="evidence" value="ECO:0007669"/>
    <property type="project" value="UniProtKB-KW"/>
</dbReference>
<comment type="catalytic activity">
    <reaction evidence="1">
        <text>ATP + H2O = ADP + phosphate + H(+)</text>
        <dbReference type="Rhea" id="RHEA:13065"/>
        <dbReference type="ChEBI" id="CHEBI:15377"/>
        <dbReference type="ChEBI" id="CHEBI:15378"/>
        <dbReference type="ChEBI" id="CHEBI:30616"/>
        <dbReference type="ChEBI" id="CHEBI:43474"/>
        <dbReference type="ChEBI" id="CHEBI:456216"/>
        <dbReference type="EC" id="5.6.2.3"/>
    </reaction>
</comment>
<evidence type="ECO:0000313" key="5">
    <source>
        <dbReference type="EMBL" id="RID75695.1"/>
    </source>
</evidence>
<evidence type="ECO:0000259" key="2">
    <source>
        <dbReference type="Pfam" id="PF05970"/>
    </source>
</evidence>
<dbReference type="EC" id="5.6.2.3" evidence="1"/>